<name>A0A6A6HJF7_VIRVR</name>
<evidence type="ECO:0000313" key="2">
    <source>
        <dbReference type="EMBL" id="KAF2238256.1"/>
    </source>
</evidence>
<dbReference type="Proteomes" id="UP000800092">
    <property type="component" value="Unassembled WGS sequence"/>
</dbReference>
<feature type="compositionally biased region" description="Basic and acidic residues" evidence="1">
    <location>
        <begin position="68"/>
        <end position="84"/>
    </location>
</feature>
<evidence type="ECO:0000313" key="3">
    <source>
        <dbReference type="Proteomes" id="UP000800092"/>
    </source>
</evidence>
<reference evidence="2" key="1">
    <citation type="journal article" date="2020" name="Stud. Mycol.">
        <title>101 Dothideomycetes genomes: a test case for predicting lifestyles and emergence of pathogens.</title>
        <authorList>
            <person name="Haridas S."/>
            <person name="Albert R."/>
            <person name="Binder M."/>
            <person name="Bloem J."/>
            <person name="Labutti K."/>
            <person name="Salamov A."/>
            <person name="Andreopoulos B."/>
            <person name="Baker S."/>
            <person name="Barry K."/>
            <person name="Bills G."/>
            <person name="Bluhm B."/>
            <person name="Cannon C."/>
            <person name="Castanera R."/>
            <person name="Culley D."/>
            <person name="Daum C."/>
            <person name="Ezra D."/>
            <person name="Gonzalez J."/>
            <person name="Henrissat B."/>
            <person name="Kuo A."/>
            <person name="Liang C."/>
            <person name="Lipzen A."/>
            <person name="Lutzoni F."/>
            <person name="Magnuson J."/>
            <person name="Mondo S."/>
            <person name="Nolan M."/>
            <person name="Ohm R."/>
            <person name="Pangilinan J."/>
            <person name="Park H.-J."/>
            <person name="Ramirez L."/>
            <person name="Alfaro M."/>
            <person name="Sun H."/>
            <person name="Tritt A."/>
            <person name="Yoshinaga Y."/>
            <person name="Zwiers L.-H."/>
            <person name="Turgeon B."/>
            <person name="Goodwin S."/>
            <person name="Spatafora J."/>
            <person name="Crous P."/>
            <person name="Grigoriev I."/>
        </authorList>
    </citation>
    <scope>NUCLEOTIDE SEQUENCE</scope>
    <source>
        <strain evidence="2">Tuck. ex Michener</strain>
    </source>
</reference>
<keyword evidence="3" id="KW-1185">Reference proteome</keyword>
<sequence length="84" mass="9680">MEALILCTCWLRQRATDMVYGRHKGYILPGLKEDTPTSDNHVTLVVVQERALSTGRPTQMLAYGKRSQGKEWHETVDQDRHLQN</sequence>
<dbReference type="EMBL" id="ML991776">
    <property type="protein sequence ID" value="KAF2238256.1"/>
    <property type="molecule type" value="Genomic_DNA"/>
</dbReference>
<feature type="region of interest" description="Disordered" evidence="1">
    <location>
        <begin position="63"/>
        <end position="84"/>
    </location>
</feature>
<proteinExistence type="predicted"/>
<protein>
    <submittedName>
        <fullName evidence="2">Uncharacterized protein</fullName>
    </submittedName>
</protein>
<evidence type="ECO:0000256" key="1">
    <source>
        <dbReference type="SAM" id="MobiDB-lite"/>
    </source>
</evidence>
<organism evidence="2 3">
    <name type="scientific">Viridothelium virens</name>
    <name type="common">Speckled blister lichen</name>
    <name type="synonym">Trypethelium virens</name>
    <dbReference type="NCBI Taxonomy" id="1048519"/>
    <lineage>
        <taxon>Eukaryota</taxon>
        <taxon>Fungi</taxon>
        <taxon>Dikarya</taxon>
        <taxon>Ascomycota</taxon>
        <taxon>Pezizomycotina</taxon>
        <taxon>Dothideomycetes</taxon>
        <taxon>Dothideomycetes incertae sedis</taxon>
        <taxon>Trypetheliales</taxon>
        <taxon>Trypetheliaceae</taxon>
        <taxon>Viridothelium</taxon>
    </lineage>
</organism>
<gene>
    <name evidence="2" type="ORF">EV356DRAFT_507353</name>
</gene>
<accession>A0A6A6HJF7</accession>
<dbReference type="AlphaFoldDB" id="A0A6A6HJF7"/>